<protein>
    <recommendedName>
        <fullName evidence="13">Acyltransferase</fullName>
    </recommendedName>
</protein>
<evidence type="ECO:0000256" key="7">
    <source>
        <dbReference type="ARBA" id="ARBA00023315"/>
    </source>
</evidence>
<feature type="transmembrane region" description="Helical" evidence="8">
    <location>
        <begin position="156"/>
        <end position="174"/>
    </location>
</feature>
<accession>A0A259U0E0</accession>
<dbReference type="InterPro" id="IPR050879">
    <property type="entry name" value="Acyltransferase_3"/>
</dbReference>
<keyword evidence="5 8" id="KW-1133">Transmembrane helix</keyword>
<dbReference type="OrthoDB" id="290051at2"/>
<dbReference type="RefSeq" id="WP_094548731.1">
    <property type="nucleotide sequence ID" value="NZ_MQWB01000001.1"/>
</dbReference>
<dbReference type="EMBL" id="MQWB01000001">
    <property type="protein sequence ID" value="OZC03406.1"/>
    <property type="molecule type" value="Genomic_DNA"/>
</dbReference>
<keyword evidence="6 8" id="KW-0472">Membrane</keyword>
<dbReference type="Proteomes" id="UP000216446">
    <property type="component" value="Unassembled WGS sequence"/>
</dbReference>
<dbReference type="Gene3D" id="3.40.50.1110">
    <property type="entry name" value="SGNH hydrolase"/>
    <property type="match status" value="1"/>
</dbReference>
<dbReference type="AlphaFoldDB" id="A0A259U0E0"/>
<evidence type="ECO:0000259" key="9">
    <source>
        <dbReference type="Pfam" id="PF01757"/>
    </source>
</evidence>
<keyword evidence="3" id="KW-0808">Transferase</keyword>
<evidence type="ECO:0000256" key="3">
    <source>
        <dbReference type="ARBA" id="ARBA00022679"/>
    </source>
</evidence>
<dbReference type="InterPro" id="IPR043968">
    <property type="entry name" value="SGNH"/>
</dbReference>
<keyword evidence="12" id="KW-1185">Reference proteome</keyword>
<evidence type="ECO:0008006" key="13">
    <source>
        <dbReference type="Google" id="ProtNLM"/>
    </source>
</evidence>
<dbReference type="GO" id="GO:0009103">
    <property type="term" value="P:lipopolysaccharide biosynthetic process"/>
    <property type="evidence" value="ECO:0007669"/>
    <property type="project" value="TreeGrafter"/>
</dbReference>
<keyword evidence="7" id="KW-0012">Acyltransferase</keyword>
<evidence type="ECO:0000256" key="8">
    <source>
        <dbReference type="SAM" id="Phobius"/>
    </source>
</evidence>
<evidence type="ECO:0000256" key="4">
    <source>
        <dbReference type="ARBA" id="ARBA00022692"/>
    </source>
</evidence>
<dbReference type="PANTHER" id="PTHR23028:SF53">
    <property type="entry name" value="ACYL_TRANSF_3 DOMAIN-CONTAINING PROTEIN"/>
    <property type="match status" value="1"/>
</dbReference>
<gene>
    <name evidence="11" type="ORF">BSZ36_10685</name>
</gene>
<reference evidence="11 12" key="1">
    <citation type="submission" date="2016-11" db="EMBL/GenBank/DDBJ databases">
        <title>Study of marine rhodopsin-containing bacteria.</title>
        <authorList>
            <person name="Yoshizawa S."/>
            <person name="Kumagai Y."/>
            <person name="Kogure K."/>
        </authorList>
    </citation>
    <scope>NUCLEOTIDE SEQUENCE [LARGE SCALE GENOMIC DNA]</scope>
    <source>
        <strain evidence="11 12">SG-29</strain>
    </source>
</reference>
<evidence type="ECO:0000313" key="12">
    <source>
        <dbReference type="Proteomes" id="UP000216446"/>
    </source>
</evidence>
<dbReference type="GO" id="GO:0016747">
    <property type="term" value="F:acyltransferase activity, transferring groups other than amino-acyl groups"/>
    <property type="evidence" value="ECO:0007669"/>
    <property type="project" value="InterPro"/>
</dbReference>
<dbReference type="InParanoid" id="A0A259U0E0"/>
<dbReference type="SUPFAM" id="SSF52266">
    <property type="entry name" value="SGNH hydrolase"/>
    <property type="match status" value="1"/>
</dbReference>
<evidence type="ECO:0000256" key="1">
    <source>
        <dbReference type="ARBA" id="ARBA00004651"/>
    </source>
</evidence>
<dbReference type="InterPro" id="IPR002656">
    <property type="entry name" value="Acyl_transf_3_dom"/>
</dbReference>
<keyword evidence="4 8" id="KW-0812">Transmembrane</keyword>
<feature type="transmembrane region" description="Helical" evidence="8">
    <location>
        <begin position="400"/>
        <end position="420"/>
    </location>
</feature>
<evidence type="ECO:0000256" key="2">
    <source>
        <dbReference type="ARBA" id="ARBA00022475"/>
    </source>
</evidence>
<feature type="domain" description="Acyltransferase 3" evidence="9">
    <location>
        <begin position="17"/>
        <end position="375"/>
    </location>
</feature>
<evidence type="ECO:0000256" key="5">
    <source>
        <dbReference type="ARBA" id="ARBA00022989"/>
    </source>
</evidence>
<feature type="transmembrane region" description="Helical" evidence="8">
    <location>
        <begin position="20"/>
        <end position="36"/>
    </location>
</feature>
<feature type="transmembrane region" description="Helical" evidence="8">
    <location>
        <begin position="186"/>
        <end position="207"/>
    </location>
</feature>
<comment type="caution">
    <text evidence="11">The sequence shown here is derived from an EMBL/GenBank/DDBJ whole genome shotgun (WGS) entry which is preliminary data.</text>
</comment>
<keyword evidence="2" id="KW-1003">Cell membrane</keyword>
<name>A0A259U0E0_9BACT</name>
<sequence>MSVGEGTATPRPTWRQDIQGLRGIAVLLVVLYHAGVPGFSGGYIGVDVFFVLSGYLITGLLVREVNETGRVDLWRFYARRARRLLPAAAALIVGVALFAAVFYAPVEQALIARTALATAAYASNLLFVSDATDYLAAGAETNPLLHTWSLAVEEQFYIAWPLLVGVLLAGWAAFRKAGAAPRHRQRLVWGAALVSLLSFGFMLALMGSRYAHWAFFFSPARAWEFGLGALAVLAPQAASGARGDATDNGEPARGLAGLRFEGGSDPVSPLAHALGWAGLIAVLASGVAFTTTTPFPGWAALLPTVGTALALRGGTAATRTALARTLAWRPLQELGRLSYSWYLWHWPVLVFAAGLYGELPLATRVALALGSLLLAEVSYRFIENPVRHNRWFAASSRRGLGLLAGVTVLSLVIGGGWYVAARGLAESPRHRALTNVLKDVPDLYERECQRSTVSDTLGEDCTDVFASGENLASGADSTPTVQAPETGREVVLLGDSHAAQWAPALQAIAKQRGWTLSYHTKSGCAPLGVSYVDPRLDRIYTECETWTGLVMDSIRAARPDLVVLAISHQTPISPEAWREGMDQTLVALAEASGDVVVFRDTPWAPTDTPVCLSRQEHYAAFGRTPDPSSCDFAADHDSGERVYAILKASARARGASVLDLTDLVCPGGTCTARRGEMVTFRDPHHITATYAEALAEPLARELDRVVPSRAASPEAEG</sequence>
<dbReference type="Pfam" id="PF19040">
    <property type="entry name" value="SGNH"/>
    <property type="match status" value="1"/>
</dbReference>
<dbReference type="GO" id="GO:0005886">
    <property type="term" value="C:plasma membrane"/>
    <property type="evidence" value="ECO:0007669"/>
    <property type="project" value="UniProtKB-SubCell"/>
</dbReference>
<dbReference type="PANTHER" id="PTHR23028">
    <property type="entry name" value="ACETYLTRANSFERASE"/>
    <property type="match status" value="1"/>
</dbReference>
<feature type="transmembrane region" description="Helical" evidence="8">
    <location>
        <begin position="42"/>
        <end position="63"/>
    </location>
</feature>
<evidence type="ECO:0000256" key="6">
    <source>
        <dbReference type="ARBA" id="ARBA00023136"/>
    </source>
</evidence>
<comment type="subcellular location">
    <subcellularLocation>
        <location evidence="1">Cell membrane</location>
        <topology evidence="1">Multi-pass membrane protein</topology>
    </subcellularLocation>
</comment>
<dbReference type="GO" id="GO:0016788">
    <property type="term" value="F:hydrolase activity, acting on ester bonds"/>
    <property type="evidence" value="ECO:0007669"/>
    <property type="project" value="UniProtKB-ARBA"/>
</dbReference>
<organism evidence="11 12">
    <name type="scientific">Rubricoccus marinus</name>
    <dbReference type="NCBI Taxonomy" id="716817"/>
    <lineage>
        <taxon>Bacteria</taxon>
        <taxon>Pseudomonadati</taxon>
        <taxon>Rhodothermota</taxon>
        <taxon>Rhodothermia</taxon>
        <taxon>Rhodothermales</taxon>
        <taxon>Rubricoccaceae</taxon>
        <taxon>Rubricoccus</taxon>
    </lineage>
</organism>
<evidence type="ECO:0000313" key="11">
    <source>
        <dbReference type="EMBL" id="OZC03406.1"/>
    </source>
</evidence>
<dbReference type="InterPro" id="IPR036514">
    <property type="entry name" value="SGNH_hydro_sf"/>
</dbReference>
<evidence type="ECO:0000259" key="10">
    <source>
        <dbReference type="Pfam" id="PF19040"/>
    </source>
</evidence>
<proteinExistence type="predicted"/>
<feature type="domain" description="SGNH" evidence="10">
    <location>
        <begin position="486"/>
        <end position="699"/>
    </location>
</feature>
<feature type="transmembrane region" description="Helical" evidence="8">
    <location>
        <begin position="84"/>
        <end position="104"/>
    </location>
</feature>
<dbReference type="Pfam" id="PF01757">
    <property type="entry name" value="Acyl_transf_3"/>
    <property type="match status" value="1"/>
</dbReference>